<evidence type="ECO:0000256" key="8">
    <source>
        <dbReference type="ARBA" id="ARBA00023136"/>
    </source>
</evidence>
<comment type="function">
    <text evidence="11">Component of the F(0) channel, it forms part of the peripheral stalk, linking F(1) to F(0). The b'-subunit is a diverged and duplicated form of b found in plants and photosynthetic bacteria.</text>
</comment>
<dbReference type="HAMAP" id="MF_01398">
    <property type="entry name" value="ATP_synth_b_bprime"/>
    <property type="match status" value="1"/>
</dbReference>
<keyword evidence="6 13" id="KW-1133">Transmembrane helix</keyword>
<sequence>MLDLNVTLVFQLANFFIAVYVLNILLIRPIRAIIKKRNGILEGMEEEAGSFEYQASERLTNYEAELTRARQDAGLQREEGRAAGVTEQQQIVGEAQKGARDILTETRAALEAQAAATLAELRGKVDGLSARLADRLLKG</sequence>
<feature type="transmembrane region" description="Helical" evidence="13">
    <location>
        <begin position="6"/>
        <end position="27"/>
    </location>
</feature>
<accession>A0A6H3FEN0</accession>
<keyword evidence="13" id="KW-1003">Cell membrane</keyword>
<evidence type="ECO:0000256" key="14">
    <source>
        <dbReference type="RuleBase" id="RU003848"/>
    </source>
</evidence>
<dbReference type="CDD" id="cd06503">
    <property type="entry name" value="ATP-synt_Fo_b"/>
    <property type="match status" value="1"/>
</dbReference>
<dbReference type="InterPro" id="IPR002146">
    <property type="entry name" value="ATP_synth_b/b'su_bac/chlpt"/>
</dbReference>
<dbReference type="GO" id="GO:0045259">
    <property type="term" value="C:proton-transporting ATP synthase complex"/>
    <property type="evidence" value="ECO:0007669"/>
    <property type="project" value="UniProtKB-KW"/>
</dbReference>
<dbReference type="InterPro" id="IPR050059">
    <property type="entry name" value="ATP_synthase_B_chain"/>
</dbReference>
<evidence type="ECO:0000256" key="11">
    <source>
        <dbReference type="ARBA" id="ARBA00025614"/>
    </source>
</evidence>
<keyword evidence="3 13" id="KW-0138">CF(0)</keyword>
<keyword evidence="4 13" id="KW-0812">Transmembrane</keyword>
<evidence type="ECO:0000256" key="10">
    <source>
        <dbReference type="ARBA" id="ARBA00025198"/>
    </source>
</evidence>
<evidence type="ECO:0000256" key="3">
    <source>
        <dbReference type="ARBA" id="ARBA00022547"/>
    </source>
</evidence>
<keyword evidence="8 13" id="KW-0472">Membrane</keyword>
<protein>
    <recommendedName>
        <fullName evidence="13">ATP synthase subunit b</fullName>
    </recommendedName>
    <alternativeName>
        <fullName evidence="13">ATP synthase F(0) sector subunit b</fullName>
    </alternativeName>
    <alternativeName>
        <fullName evidence="13">ATPase subunit I</fullName>
    </alternativeName>
    <alternativeName>
        <fullName evidence="13">F-type ATPase subunit b</fullName>
        <shortName evidence="13">F-ATPase subunit b</shortName>
    </alternativeName>
</protein>
<dbReference type="Pfam" id="PF00430">
    <property type="entry name" value="ATP-synt_B"/>
    <property type="match status" value="1"/>
</dbReference>
<evidence type="ECO:0000313" key="15">
    <source>
        <dbReference type="EMBL" id="TBH81553.1"/>
    </source>
</evidence>
<evidence type="ECO:0000256" key="13">
    <source>
        <dbReference type="HAMAP-Rule" id="MF_01398"/>
    </source>
</evidence>
<name>A0A6H3FEN0_9BACT</name>
<dbReference type="PANTHER" id="PTHR33445">
    <property type="entry name" value="ATP SYNTHASE SUBUNIT B', CHLOROPLASTIC"/>
    <property type="match status" value="1"/>
</dbReference>
<organism evidence="15 16">
    <name type="scientific">Desulfovibrio legallii</name>
    <dbReference type="NCBI Taxonomy" id="571438"/>
    <lineage>
        <taxon>Bacteria</taxon>
        <taxon>Pseudomonadati</taxon>
        <taxon>Thermodesulfobacteriota</taxon>
        <taxon>Desulfovibrionia</taxon>
        <taxon>Desulfovibrionales</taxon>
        <taxon>Desulfovibrionaceae</taxon>
        <taxon>Desulfovibrio</taxon>
    </lineage>
</organism>
<dbReference type="GO" id="GO:0046933">
    <property type="term" value="F:proton-transporting ATP synthase activity, rotational mechanism"/>
    <property type="evidence" value="ECO:0007669"/>
    <property type="project" value="UniProtKB-UniRule"/>
</dbReference>
<dbReference type="GO" id="GO:0046961">
    <property type="term" value="F:proton-transporting ATPase activity, rotational mechanism"/>
    <property type="evidence" value="ECO:0007669"/>
    <property type="project" value="TreeGrafter"/>
</dbReference>
<proteinExistence type="inferred from homology"/>
<dbReference type="GO" id="GO:0005886">
    <property type="term" value="C:plasma membrane"/>
    <property type="evidence" value="ECO:0007669"/>
    <property type="project" value="UniProtKB-SubCell"/>
</dbReference>
<evidence type="ECO:0000256" key="5">
    <source>
        <dbReference type="ARBA" id="ARBA00022781"/>
    </source>
</evidence>
<comment type="function">
    <text evidence="10 13">F(1)F(0) ATP synthase produces ATP from ADP in the presence of a proton or sodium gradient. F-type ATPases consist of two structural domains, F(1) containing the extramembraneous catalytic core and F(0) containing the membrane proton channel, linked together by a central stalk and a peripheral stalk. During catalysis, ATP synthesis in the catalytic domain of F(1) is coupled via a rotary mechanism of the central stalk subunits to proton translocation.</text>
</comment>
<keyword evidence="7 13" id="KW-0406">Ion transport</keyword>
<comment type="subunit">
    <text evidence="13">F-type ATPases have 2 components, F(1) - the catalytic core - and F(0) - the membrane proton channel. F(1) has five subunits: alpha(3), beta(3), gamma(1), delta(1), epsilon(1). F(0) has three main subunits: a(1), b(2) and c(10-14). The alpha and beta chains form an alternating ring which encloses part of the gamma chain. F(1) is attached to F(0) by a central stalk formed by the gamma and epsilon chains, while a peripheral stalk is formed by the delta and b chains.</text>
</comment>
<dbReference type="Proteomes" id="UP000292919">
    <property type="component" value="Unassembled WGS sequence"/>
</dbReference>
<dbReference type="AlphaFoldDB" id="A0A6H3FEN0"/>
<evidence type="ECO:0000256" key="2">
    <source>
        <dbReference type="ARBA" id="ARBA00022448"/>
    </source>
</evidence>
<evidence type="ECO:0000256" key="12">
    <source>
        <dbReference type="ARBA" id="ARBA00037847"/>
    </source>
</evidence>
<reference evidence="15 16" key="1">
    <citation type="submission" date="2018-12" db="EMBL/GenBank/DDBJ databases">
        <title>First genome draft of Desulfovibrio legallis sp. nov.</title>
        <authorList>
            <person name="Ben Dhia O."/>
            <person name="Najjari A."/>
            <person name="Ferjani R."/>
            <person name="Fhoula I."/>
            <person name="Fardeau M.-L."/>
            <person name="Boudabbous A."/>
            <person name="Ouzari H.I."/>
        </authorList>
    </citation>
    <scope>NUCLEOTIDE SEQUENCE [LARGE SCALE GENOMIC DNA]</scope>
    <source>
        <strain evidence="15 16">H1T</strain>
    </source>
</reference>
<comment type="subcellular location">
    <subcellularLocation>
        <location evidence="13">Cell membrane</location>
        <topology evidence="13">Single-pass membrane protein</topology>
    </subcellularLocation>
    <subcellularLocation>
        <location evidence="12">Endomembrane system</location>
        <topology evidence="12">Single-pass membrane protein</topology>
    </subcellularLocation>
</comment>
<evidence type="ECO:0000313" key="16">
    <source>
        <dbReference type="Proteomes" id="UP000292919"/>
    </source>
</evidence>
<evidence type="ECO:0000256" key="9">
    <source>
        <dbReference type="ARBA" id="ARBA00023310"/>
    </source>
</evidence>
<keyword evidence="5 13" id="KW-0375">Hydrogen ion transport</keyword>
<comment type="caution">
    <text evidence="15">The sequence shown here is derived from an EMBL/GenBank/DDBJ whole genome shotgun (WGS) entry which is preliminary data.</text>
</comment>
<comment type="similarity">
    <text evidence="1 13 14">Belongs to the ATPase B chain family.</text>
</comment>
<gene>
    <name evidence="13" type="primary">atpF</name>
    <name evidence="15" type="ORF">EB812_01950</name>
</gene>
<keyword evidence="16" id="KW-1185">Reference proteome</keyword>
<evidence type="ECO:0000256" key="7">
    <source>
        <dbReference type="ARBA" id="ARBA00023065"/>
    </source>
</evidence>
<evidence type="ECO:0000256" key="1">
    <source>
        <dbReference type="ARBA" id="ARBA00005513"/>
    </source>
</evidence>
<dbReference type="PANTHER" id="PTHR33445:SF2">
    <property type="entry name" value="ATP SYNTHASE SUBUNIT B', CHLOROPLASTIC"/>
    <property type="match status" value="1"/>
</dbReference>
<keyword evidence="2 13" id="KW-0813">Transport</keyword>
<evidence type="ECO:0000256" key="4">
    <source>
        <dbReference type="ARBA" id="ARBA00022692"/>
    </source>
</evidence>
<dbReference type="GO" id="GO:0012505">
    <property type="term" value="C:endomembrane system"/>
    <property type="evidence" value="ECO:0007669"/>
    <property type="project" value="UniProtKB-SubCell"/>
</dbReference>
<keyword evidence="9 13" id="KW-0066">ATP synthesis</keyword>
<dbReference type="RefSeq" id="WP_118229632.1">
    <property type="nucleotide sequence ID" value="NZ_DBFBQU010000078.1"/>
</dbReference>
<dbReference type="EMBL" id="SIXC01000002">
    <property type="protein sequence ID" value="TBH81553.1"/>
    <property type="molecule type" value="Genomic_DNA"/>
</dbReference>
<evidence type="ECO:0000256" key="6">
    <source>
        <dbReference type="ARBA" id="ARBA00022989"/>
    </source>
</evidence>